<dbReference type="InterPro" id="IPR016156">
    <property type="entry name" value="FAD/NAD-linked_Rdtase_dimer_sf"/>
</dbReference>
<dbReference type="Gene3D" id="3.50.50.60">
    <property type="entry name" value="FAD/NAD(P)-binding domain"/>
    <property type="match status" value="1"/>
</dbReference>
<evidence type="ECO:0000313" key="2">
    <source>
        <dbReference type="Proteomes" id="UP000218615"/>
    </source>
</evidence>
<evidence type="ECO:0000313" key="1">
    <source>
        <dbReference type="EMBL" id="SNQ60713.1"/>
    </source>
</evidence>
<organism evidence="1 2">
    <name type="scientific">Candidatus Methanoperedens nitratireducens</name>
    <dbReference type="NCBI Taxonomy" id="1392998"/>
    <lineage>
        <taxon>Archaea</taxon>
        <taxon>Methanobacteriati</taxon>
        <taxon>Methanobacteriota</taxon>
        <taxon>Stenosarchaea group</taxon>
        <taxon>Methanomicrobia</taxon>
        <taxon>Methanosarcinales</taxon>
        <taxon>ANME-2 cluster</taxon>
        <taxon>Candidatus Methanoperedentaceae</taxon>
        <taxon>Candidatus Methanoperedens</taxon>
    </lineage>
</organism>
<name>A0A284VND3_9EURY</name>
<dbReference type="EMBL" id="FZMP01000112">
    <property type="protein sequence ID" value="SNQ60713.1"/>
    <property type="molecule type" value="Genomic_DNA"/>
</dbReference>
<gene>
    <name evidence="1" type="ORF">MNV_20089</name>
</gene>
<protein>
    <recommendedName>
        <fullName evidence="3">Pyridine nucleotide-disulphide oxidoreductase dimerisation domain-containing protein</fullName>
    </recommendedName>
</protein>
<sequence>MAGGEGVPKRIDVIATAITAGMTAEDMCSLDLSYSPPFAPVWDPVLIAANELNKKIGREKSQD</sequence>
<dbReference type="SUPFAM" id="SSF55424">
    <property type="entry name" value="FAD/NAD-linked reductases, dimerisation (C-terminal) domain"/>
    <property type="match status" value="1"/>
</dbReference>
<proteinExistence type="predicted"/>
<keyword evidence="2" id="KW-1185">Reference proteome</keyword>
<dbReference type="Proteomes" id="UP000218615">
    <property type="component" value="Unassembled WGS sequence"/>
</dbReference>
<reference evidence="2" key="1">
    <citation type="submission" date="2017-06" db="EMBL/GenBank/DDBJ databases">
        <authorList>
            <person name="Cremers G."/>
        </authorList>
    </citation>
    <scope>NUCLEOTIDE SEQUENCE [LARGE SCALE GENOMIC DNA]</scope>
</reference>
<dbReference type="InterPro" id="IPR036188">
    <property type="entry name" value="FAD/NAD-bd_sf"/>
</dbReference>
<dbReference type="AlphaFoldDB" id="A0A284VND3"/>
<accession>A0A284VND3</accession>
<dbReference type="STRING" id="1392998.ANME2D_01772"/>
<evidence type="ECO:0008006" key="3">
    <source>
        <dbReference type="Google" id="ProtNLM"/>
    </source>
</evidence>